<dbReference type="PANTHER" id="PTHR43689:SF8">
    <property type="entry name" value="ALPHA_BETA-HYDROLASES SUPERFAMILY PROTEIN"/>
    <property type="match status" value="1"/>
</dbReference>
<proteinExistence type="predicted"/>
<dbReference type="InterPro" id="IPR029058">
    <property type="entry name" value="AB_hydrolase_fold"/>
</dbReference>
<feature type="domain" description="AB hydrolase-1" evidence="1">
    <location>
        <begin position="87"/>
        <end position="322"/>
    </location>
</feature>
<accession>A0A1R4GVU2</accession>
<dbReference type="RefSeq" id="WP_244156606.1">
    <property type="nucleotide sequence ID" value="NZ_FUGE01000159.1"/>
</dbReference>
<dbReference type="Proteomes" id="UP000188357">
    <property type="component" value="Unassembled WGS sequence"/>
</dbReference>
<keyword evidence="2" id="KW-0378">Hydrolase</keyword>
<dbReference type="InterPro" id="IPR000073">
    <property type="entry name" value="AB_hydrolase_1"/>
</dbReference>
<keyword evidence="3" id="KW-1185">Reference proteome</keyword>
<dbReference type="SUPFAM" id="SSF53474">
    <property type="entry name" value="alpha/beta-Hydrolases"/>
    <property type="match status" value="1"/>
</dbReference>
<dbReference type="EMBL" id="FUGE01000159">
    <property type="protein sequence ID" value="SJM72298.1"/>
    <property type="molecule type" value="Genomic_DNA"/>
</dbReference>
<organism evidence="2 3">
    <name type="scientific">Psychrobacter piechaudii</name>
    <dbReference type="NCBI Taxonomy" id="1945521"/>
    <lineage>
        <taxon>Bacteria</taxon>
        <taxon>Pseudomonadati</taxon>
        <taxon>Pseudomonadota</taxon>
        <taxon>Gammaproteobacteria</taxon>
        <taxon>Moraxellales</taxon>
        <taxon>Moraxellaceae</taxon>
        <taxon>Psychrobacter</taxon>
    </lineage>
</organism>
<dbReference type="PANTHER" id="PTHR43689">
    <property type="entry name" value="HYDROLASE"/>
    <property type="match status" value="1"/>
</dbReference>
<sequence>MSTQSVVNKESHSTVKMLTKAGMLAASVALVTGCVWKPDLAPTQLQHWELPTSSYVDLEGLKVHVAQSDLCQAQDKTGKENSKPENIVLIHGTSASLHTWNGWVSELDKDYCVVRMDLPAFGLTGPYANSSKRYTMGNYVDTVIGVMDQMKIGEATIAGNSLGGGIAWLTTLRHPDRINRLILVDASGFPFTPKHIPVGFKLAQYPILDPLVSKVLPKSLVRKSVESVYADDSKVSDELVNRYYELTRREGNRKALTQRMRESFAGNEVAQIGNIKQPTLILWGAKDDLIPIDNAYKFKEAIPNSQLVIFDNLGHVPHEEDPKATVAVVKQFLQQSK</sequence>
<evidence type="ECO:0000259" key="1">
    <source>
        <dbReference type="Pfam" id="PF00561"/>
    </source>
</evidence>
<dbReference type="Gene3D" id="3.40.50.1820">
    <property type="entry name" value="alpha/beta hydrolase"/>
    <property type="match status" value="1"/>
</dbReference>
<name>A0A1R4GVU2_9GAMM</name>
<gene>
    <name evidence="2" type="primary">xylF_2</name>
    <name evidence="2" type="ORF">A1232T_01665</name>
</gene>
<protein>
    <submittedName>
        <fullName evidence="2">2-hydroxymuconate semialdehyde hydrolase</fullName>
        <ecNumber evidence="2">3.7.1.9</ecNumber>
    </submittedName>
</protein>
<dbReference type="STRING" id="1945521.A1232T_01665"/>
<dbReference type="GO" id="GO:0018775">
    <property type="term" value="F:2-hydroxymuconate-semialdehyde hydrolase activity"/>
    <property type="evidence" value="ECO:0007669"/>
    <property type="project" value="UniProtKB-EC"/>
</dbReference>
<reference evidence="2 3" key="1">
    <citation type="submission" date="2017-02" db="EMBL/GenBank/DDBJ databases">
        <authorList>
            <person name="Peterson S.W."/>
        </authorList>
    </citation>
    <scope>NUCLEOTIDE SEQUENCE [LARGE SCALE GENOMIC DNA]</scope>
    <source>
        <strain evidence="2">Psychrobacter_piechaudii</strain>
    </source>
</reference>
<dbReference type="PRINTS" id="PR00111">
    <property type="entry name" value="ABHYDROLASE"/>
</dbReference>
<dbReference type="EC" id="3.7.1.9" evidence="2"/>
<dbReference type="Pfam" id="PF00561">
    <property type="entry name" value="Abhydrolase_1"/>
    <property type="match status" value="1"/>
</dbReference>
<evidence type="ECO:0000313" key="3">
    <source>
        <dbReference type="Proteomes" id="UP000188357"/>
    </source>
</evidence>
<dbReference type="AlphaFoldDB" id="A0A1R4GVU2"/>
<evidence type="ECO:0000313" key="2">
    <source>
        <dbReference type="EMBL" id="SJM72298.1"/>
    </source>
</evidence>